<dbReference type="InterPro" id="IPR015424">
    <property type="entry name" value="PyrdxlP-dep_Trfase"/>
</dbReference>
<dbReference type="Pfam" id="PF00202">
    <property type="entry name" value="Aminotran_3"/>
    <property type="match status" value="1"/>
</dbReference>
<evidence type="ECO:0000256" key="2">
    <source>
        <dbReference type="ARBA" id="ARBA00022576"/>
    </source>
</evidence>
<dbReference type="CDD" id="cd00610">
    <property type="entry name" value="OAT_like"/>
    <property type="match status" value="1"/>
</dbReference>
<accession>A0A8J3A837</accession>
<dbReference type="FunFam" id="3.40.640.10:FF:000014">
    <property type="entry name" value="Adenosylmethionine-8-amino-7-oxononanoate aminotransferase, probable"/>
    <property type="match status" value="1"/>
</dbReference>
<organism evidence="6 7">
    <name type="scientific">Egicoccus halophilus</name>
    <dbReference type="NCBI Taxonomy" id="1670830"/>
    <lineage>
        <taxon>Bacteria</taxon>
        <taxon>Bacillati</taxon>
        <taxon>Actinomycetota</taxon>
        <taxon>Nitriliruptoria</taxon>
        <taxon>Egicoccales</taxon>
        <taxon>Egicoccaceae</taxon>
        <taxon>Egicoccus</taxon>
    </lineage>
</organism>
<dbReference type="RefSeq" id="WP_130650796.1">
    <property type="nucleotide sequence ID" value="NZ_BMHA01000002.1"/>
</dbReference>
<comment type="similarity">
    <text evidence="1 5">Belongs to the class-III pyridoxal-phosphate-dependent aminotransferase family.</text>
</comment>
<dbReference type="Proteomes" id="UP000650511">
    <property type="component" value="Unassembled WGS sequence"/>
</dbReference>
<evidence type="ECO:0000256" key="5">
    <source>
        <dbReference type="RuleBase" id="RU003560"/>
    </source>
</evidence>
<evidence type="ECO:0000256" key="3">
    <source>
        <dbReference type="ARBA" id="ARBA00022679"/>
    </source>
</evidence>
<proteinExistence type="inferred from homology"/>
<sequence length="449" mass="49774">MSTAELGTGNLWLHFTRTSDWLGDAPSIPTMDRAEGCYVWDTDGKRYLDALSALFCAQIGYGHPSMGQVARAQMDRLPFATNWSYAHQPAIDLAAALAERFPGDLNHFFFVNSGSEAVESAVKMAQQYHRLNGEPERTQVISRNYAYHGTTLGALGVTGLAGLREPFEPLRPVHHYVPNTNAYRPQHDDPAQAVEDKILEIGPDRVSLVIAEPVQNAGGCFTPPADYWPRLREICDRYGVLLACDEVITGFGRLGYWTGAEKYGVVPDLLTFAKGVTSAYLPLGGVGFNERISKLLQLEKTTMFVHGATWGGHPVAAAVALENLRLFDELGVLDNVRANESWFEEQLRGLYERHEIVGDVRGTGYFWALELVKDREHKVMFDAVESEQLLRGFLSARLLELGMICRADDRDEPVLQLSPPLIADRETLGEIIGILDQVLGEAAKRMVAL</sequence>
<dbReference type="GO" id="GO:0030170">
    <property type="term" value="F:pyridoxal phosphate binding"/>
    <property type="evidence" value="ECO:0007669"/>
    <property type="project" value="InterPro"/>
</dbReference>
<dbReference type="EMBL" id="BMHA01000002">
    <property type="protein sequence ID" value="GGI04058.1"/>
    <property type="molecule type" value="Genomic_DNA"/>
</dbReference>
<evidence type="ECO:0000256" key="1">
    <source>
        <dbReference type="ARBA" id="ARBA00008954"/>
    </source>
</evidence>
<dbReference type="InterPro" id="IPR015422">
    <property type="entry name" value="PyrdxlP-dep_Trfase_small"/>
</dbReference>
<name>A0A8J3A837_9ACTN</name>
<keyword evidence="3" id="KW-0808">Transferase</keyword>
<dbReference type="PROSITE" id="PS00600">
    <property type="entry name" value="AA_TRANSFER_CLASS_3"/>
    <property type="match status" value="1"/>
</dbReference>
<comment type="caution">
    <text evidence="6">The sequence shown here is derived from an EMBL/GenBank/DDBJ whole genome shotgun (WGS) entry which is preliminary data.</text>
</comment>
<dbReference type="GO" id="GO:0005829">
    <property type="term" value="C:cytosol"/>
    <property type="evidence" value="ECO:0007669"/>
    <property type="project" value="TreeGrafter"/>
</dbReference>
<dbReference type="GO" id="GO:0008483">
    <property type="term" value="F:transaminase activity"/>
    <property type="evidence" value="ECO:0007669"/>
    <property type="project" value="UniProtKB-KW"/>
</dbReference>
<evidence type="ECO:0000313" key="7">
    <source>
        <dbReference type="Proteomes" id="UP000650511"/>
    </source>
</evidence>
<dbReference type="InterPro" id="IPR005814">
    <property type="entry name" value="Aminotrans_3"/>
</dbReference>
<evidence type="ECO:0000313" key="6">
    <source>
        <dbReference type="EMBL" id="GGI04058.1"/>
    </source>
</evidence>
<dbReference type="AlphaFoldDB" id="A0A8J3A837"/>
<dbReference type="NCBIfam" id="NF005102">
    <property type="entry name" value="PRK06541.1"/>
    <property type="match status" value="1"/>
</dbReference>
<keyword evidence="2 6" id="KW-0032">Aminotransferase</keyword>
<keyword evidence="7" id="KW-1185">Reference proteome</keyword>
<dbReference type="SUPFAM" id="SSF53383">
    <property type="entry name" value="PLP-dependent transferases"/>
    <property type="match status" value="1"/>
</dbReference>
<evidence type="ECO:0000256" key="4">
    <source>
        <dbReference type="ARBA" id="ARBA00022898"/>
    </source>
</evidence>
<dbReference type="Gene3D" id="3.90.1150.10">
    <property type="entry name" value="Aspartate Aminotransferase, domain 1"/>
    <property type="match status" value="1"/>
</dbReference>
<reference evidence="6" key="1">
    <citation type="journal article" date="2014" name="Int. J. Syst. Evol. Microbiol.">
        <title>Complete genome sequence of Corynebacterium casei LMG S-19264T (=DSM 44701T), isolated from a smear-ripened cheese.</title>
        <authorList>
            <consortium name="US DOE Joint Genome Institute (JGI-PGF)"/>
            <person name="Walter F."/>
            <person name="Albersmeier A."/>
            <person name="Kalinowski J."/>
            <person name="Ruckert C."/>
        </authorList>
    </citation>
    <scope>NUCLEOTIDE SEQUENCE</scope>
    <source>
        <strain evidence="6">CGMCC 1.14988</strain>
    </source>
</reference>
<keyword evidence="4 5" id="KW-0663">Pyridoxal phosphate</keyword>
<dbReference type="Gene3D" id="3.40.640.10">
    <property type="entry name" value="Type I PLP-dependent aspartate aminotransferase-like (Major domain)"/>
    <property type="match status" value="1"/>
</dbReference>
<dbReference type="InterPro" id="IPR049704">
    <property type="entry name" value="Aminotrans_3_PPA_site"/>
</dbReference>
<dbReference type="PANTHER" id="PTHR43094">
    <property type="entry name" value="AMINOTRANSFERASE"/>
    <property type="match status" value="1"/>
</dbReference>
<dbReference type="InterPro" id="IPR015421">
    <property type="entry name" value="PyrdxlP-dep_Trfase_major"/>
</dbReference>
<protein>
    <submittedName>
        <fullName evidence="6">Aspartate aminotransferase family protein</fullName>
    </submittedName>
</protein>
<reference evidence="6" key="2">
    <citation type="submission" date="2020-09" db="EMBL/GenBank/DDBJ databases">
        <authorList>
            <person name="Sun Q."/>
            <person name="Zhou Y."/>
        </authorList>
    </citation>
    <scope>NUCLEOTIDE SEQUENCE</scope>
    <source>
        <strain evidence="6">CGMCC 1.14988</strain>
    </source>
</reference>
<gene>
    <name evidence="6" type="ORF">GCM10011354_07160</name>
</gene>
<dbReference type="PANTHER" id="PTHR43094:SF1">
    <property type="entry name" value="AMINOTRANSFERASE CLASS-III"/>
    <property type="match status" value="1"/>
</dbReference>
<dbReference type="OrthoDB" id="9801834at2"/>